<dbReference type="SMART" id="SM00642">
    <property type="entry name" value="Aamy"/>
    <property type="match status" value="1"/>
</dbReference>
<feature type="active site" description="Proton donor" evidence="15">
    <location>
        <position position="293"/>
    </location>
</feature>
<evidence type="ECO:0000256" key="15">
    <source>
        <dbReference type="PIRSR" id="PIRSR006337-1"/>
    </source>
</evidence>
<feature type="binding site" evidence="16">
    <location>
        <begin position="388"/>
        <end position="393"/>
    </location>
    <ligand>
        <name>substrate</name>
    </ligand>
</feature>
<dbReference type="EMBL" id="FOPJ01000003">
    <property type="protein sequence ID" value="SFG38415.1"/>
    <property type="molecule type" value="Genomic_DNA"/>
</dbReference>
<dbReference type="InterPro" id="IPR013783">
    <property type="entry name" value="Ig-like_fold"/>
</dbReference>
<evidence type="ECO:0000256" key="14">
    <source>
        <dbReference type="PIRNR" id="PIRNR006337"/>
    </source>
</evidence>
<evidence type="ECO:0000256" key="10">
    <source>
        <dbReference type="ARBA" id="ARBA00032057"/>
    </source>
</evidence>
<feature type="site" description="Transition state stabilizer" evidence="17">
    <location>
        <position position="389"/>
    </location>
</feature>
<dbReference type="GO" id="GO:0005992">
    <property type="term" value="P:trehalose biosynthetic process"/>
    <property type="evidence" value="ECO:0007669"/>
    <property type="project" value="UniProtKB-UniRule"/>
</dbReference>
<evidence type="ECO:0000256" key="17">
    <source>
        <dbReference type="PIRSR" id="PIRSR006337-3"/>
    </source>
</evidence>
<dbReference type="OrthoDB" id="9800174at2"/>
<evidence type="ECO:0000256" key="12">
    <source>
        <dbReference type="ARBA" id="ARBA00034013"/>
    </source>
</evidence>
<keyword evidence="7 14" id="KW-0378">Hydrolase</keyword>
<dbReference type="NCBIfam" id="TIGR02402">
    <property type="entry name" value="trehalose_TreZ"/>
    <property type="match status" value="1"/>
</dbReference>
<evidence type="ECO:0000256" key="4">
    <source>
        <dbReference type="ARBA" id="ARBA00012268"/>
    </source>
</evidence>
<evidence type="ECO:0000256" key="5">
    <source>
        <dbReference type="ARBA" id="ARBA00015938"/>
    </source>
</evidence>
<evidence type="ECO:0000313" key="20">
    <source>
        <dbReference type="Proteomes" id="UP000199065"/>
    </source>
</evidence>
<reference evidence="19 20" key="1">
    <citation type="submission" date="2016-10" db="EMBL/GenBank/DDBJ databases">
        <authorList>
            <person name="de Groot N.N."/>
        </authorList>
    </citation>
    <scope>NUCLEOTIDE SEQUENCE [LARGE SCALE GENOMIC DNA]</scope>
    <source>
        <strain>J11</strain>
        <strain evidence="20">PG 39</strain>
    </source>
</reference>
<proteinExistence type="inferred from homology"/>
<organism evidence="19 20">
    <name type="scientific">Corynebacterium spheniscorum</name>
    <dbReference type="NCBI Taxonomy" id="185761"/>
    <lineage>
        <taxon>Bacteria</taxon>
        <taxon>Bacillati</taxon>
        <taxon>Actinomycetota</taxon>
        <taxon>Actinomycetes</taxon>
        <taxon>Mycobacteriales</taxon>
        <taxon>Corynebacteriaceae</taxon>
        <taxon>Corynebacterium</taxon>
    </lineage>
</organism>
<dbReference type="CDD" id="cd11325">
    <property type="entry name" value="AmyAc_GTHase"/>
    <property type="match status" value="1"/>
</dbReference>
<dbReference type="Proteomes" id="UP000199065">
    <property type="component" value="Unassembled WGS sequence"/>
</dbReference>
<evidence type="ECO:0000256" key="2">
    <source>
        <dbReference type="ARBA" id="ARBA00005199"/>
    </source>
</evidence>
<sequence length="589" mass="65320">MDTQQPPLISVWAPYAHDLRLITRGAGGDNTYPMTRGAGDWWRSEVPASPGLRYGFQIQGEDGQWSKTLPDPRSLAQPDGPHGLSQIPADKHVWRDQDWTGRALAGQILYELHVGTFSEAGTFDGVAQKLSYLRDIGVTSIQLMPINPFGGKRNWGYDGVGWHAVHAAYGGPAGLKRLVDAAHAAGMGVIVDVVYNHFGPDGNYVGMFGPYTAGGSTGWGEVVNMCGPQSDEVRAYILDAVRMWFEDYHIDGLRLDAVHAFVDTGAYSIMEEIELIAEEVGAATGVQRIVIAESDLNDPRLISAREAGGYGLAGQWVDDIHHAIHTLVSGEHHAYYADFGSLGVLEKTLREGFLFSGNYSTYRGRRHGRRINRELTPAYRLVTYTTTHDQTGNRAKGDRPSQNLSAEKQVLKAALVLCSPYTPMLFMGEEFGAKTPFPFFCSHGDEGLNEATREGRFREFRHSGWSQDEVPDPACAQTFESAKLVWDFEPEQVEILRAYRHLIRLRKQLNLTRPRMSEFQVDIGQQDPAAKRGWVAYGFEDIRLVANLSGEKQELPYGGELIYSFTPEKVQVAAEGTVLGPWSFALLRP</sequence>
<keyword evidence="20" id="KW-1185">Reference proteome</keyword>
<comment type="pathway">
    <text evidence="2 14">Glycan biosynthesis; trehalose biosynthesis.</text>
</comment>
<keyword evidence="6" id="KW-0963">Cytoplasm</keyword>
<comment type="similarity">
    <text evidence="3 14">Belongs to the glycosyl hydrolase 13 family.</text>
</comment>
<evidence type="ECO:0000313" key="19">
    <source>
        <dbReference type="EMBL" id="SFG38415.1"/>
    </source>
</evidence>
<dbReference type="GO" id="GO:0005737">
    <property type="term" value="C:cytoplasm"/>
    <property type="evidence" value="ECO:0007669"/>
    <property type="project" value="UniProtKB-SubCell"/>
</dbReference>
<keyword evidence="8" id="KW-0119">Carbohydrate metabolism</keyword>
<dbReference type="InterPro" id="IPR017853">
    <property type="entry name" value="GH"/>
</dbReference>
<feature type="active site" description="Nucleophile" evidence="15">
    <location>
        <position position="256"/>
    </location>
</feature>
<evidence type="ECO:0000259" key="18">
    <source>
        <dbReference type="SMART" id="SM00642"/>
    </source>
</evidence>
<evidence type="ECO:0000256" key="3">
    <source>
        <dbReference type="ARBA" id="ARBA00008061"/>
    </source>
</evidence>
<feature type="domain" description="Glycosyl hydrolase family 13 catalytic" evidence="18">
    <location>
        <begin position="111"/>
        <end position="458"/>
    </location>
</feature>
<dbReference type="InterPro" id="IPR006047">
    <property type="entry name" value="GH13_cat_dom"/>
</dbReference>
<evidence type="ECO:0000256" key="8">
    <source>
        <dbReference type="ARBA" id="ARBA00023277"/>
    </source>
</evidence>
<comment type="catalytic activity">
    <reaction evidence="12 14">
        <text>hydrolysis of (1-&gt;4)-alpha-D-glucosidic linkage in 4-alpha-D-[(1-&gt;4)-alpha-D-glucanosyl]n trehalose to yield trehalose and (1-&gt;4)-alpha-D-glucan.</text>
        <dbReference type="EC" id="3.2.1.141"/>
    </reaction>
</comment>
<dbReference type="InterPro" id="IPR044901">
    <property type="entry name" value="Trehalose_TreZ_E-set_sf"/>
</dbReference>
<comment type="subcellular location">
    <subcellularLocation>
        <location evidence="1 15">Cytoplasm</location>
    </subcellularLocation>
</comment>
<evidence type="ECO:0000256" key="11">
    <source>
        <dbReference type="ARBA" id="ARBA00033284"/>
    </source>
</evidence>
<dbReference type="Gene3D" id="2.60.40.10">
    <property type="entry name" value="Immunoglobulins"/>
    <property type="match status" value="1"/>
</dbReference>
<dbReference type="EC" id="3.2.1.141" evidence="4 13"/>
<dbReference type="Gene3D" id="1.10.10.760">
    <property type="entry name" value="E-set domains of sugar-utilizing enzymes"/>
    <property type="match status" value="1"/>
</dbReference>
<feature type="binding site" evidence="16">
    <location>
        <begin position="318"/>
        <end position="322"/>
    </location>
    <ligand>
        <name>substrate</name>
    </ligand>
</feature>
<feature type="binding site" evidence="16">
    <location>
        <begin position="254"/>
        <end position="259"/>
    </location>
    <ligand>
        <name>substrate</name>
    </ligand>
</feature>
<dbReference type="RefSeq" id="WP_092284550.1">
    <property type="nucleotide sequence ID" value="NZ_FOPJ01000003.1"/>
</dbReference>
<evidence type="ECO:0000256" key="6">
    <source>
        <dbReference type="ARBA" id="ARBA00022490"/>
    </source>
</evidence>
<dbReference type="Gene3D" id="3.20.20.80">
    <property type="entry name" value="Glycosidases"/>
    <property type="match status" value="1"/>
</dbReference>
<dbReference type="PANTHER" id="PTHR43651:SF11">
    <property type="entry name" value="MALTO-OLIGOSYLTREHALOSE TREHALOHYDROLASE"/>
    <property type="match status" value="1"/>
</dbReference>
<dbReference type="SUPFAM" id="SSF81296">
    <property type="entry name" value="E set domains"/>
    <property type="match status" value="1"/>
</dbReference>
<dbReference type="STRING" id="185761.SAMN05660282_00748"/>
<dbReference type="InterPro" id="IPR012768">
    <property type="entry name" value="Trehalose_TreZ"/>
</dbReference>
<protein>
    <recommendedName>
        <fullName evidence="5 13">Malto-oligosyltrehalose trehalohydrolase</fullName>
        <shortName evidence="14">MTHase</shortName>
        <ecNumber evidence="4 13">3.2.1.141</ecNumber>
    </recommendedName>
    <alternativeName>
        <fullName evidence="11 14">4-alpha-D-((1-&gt;4)-alpha-D-glucano)trehalose trehalohydrolase</fullName>
    </alternativeName>
    <alternativeName>
        <fullName evidence="10 14">Maltooligosyl trehalose trehalohydrolase</fullName>
    </alternativeName>
</protein>
<evidence type="ECO:0000256" key="7">
    <source>
        <dbReference type="ARBA" id="ARBA00022801"/>
    </source>
</evidence>
<dbReference type="AlphaFoldDB" id="A0A1I2RCG4"/>
<dbReference type="GO" id="GO:0033942">
    <property type="term" value="F:4-alpha-D-(1-&gt;4)-alpha-D-glucanotrehalose trehalohydrolase activity"/>
    <property type="evidence" value="ECO:0007669"/>
    <property type="project" value="UniProtKB-EC"/>
</dbReference>
<dbReference type="SUPFAM" id="SSF51445">
    <property type="entry name" value="(Trans)glycosidases"/>
    <property type="match status" value="1"/>
</dbReference>
<evidence type="ECO:0000256" key="9">
    <source>
        <dbReference type="ARBA" id="ARBA00023295"/>
    </source>
</evidence>
<evidence type="ECO:0000256" key="13">
    <source>
        <dbReference type="NCBIfam" id="TIGR02402"/>
    </source>
</evidence>
<name>A0A1I2RCG4_9CORY</name>
<dbReference type="CDD" id="cd02853">
    <property type="entry name" value="E_set_MTHase_like_N"/>
    <property type="match status" value="1"/>
</dbReference>
<dbReference type="PIRSF" id="PIRSF006337">
    <property type="entry name" value="Trehalose_TreZ"/>
    <property type="match status" value="1"/>
</dbReference>
<gene>
    <name evidence="19" type="ORF">SAMN05660282_00748</name>
</gene>
<dbReference type="Pfam" id="PF02922">
    <property type="entry name" value="CBM_48"/>
    <property type="match status" value="1"/>
</dbReference>
<evidence type="ECO:0000256" key="1">
    <source>
        <dbReference type="ARBA" id="ARBA00004496"/>
    </source>
</evidence>
<dbReference type="UniPathway" id="UPA00299"/>
<keyword evidence="9 14" id="KW-0326">Glycosidase</keyword>
<dbReference type="InterPro" id="IPR004193">
    <property type="entry name" value="Glyco_hydro_13_N"/>
</dbReference>
<dbReference type="PANTHER" id="PTHR43651">
    <property type="entry name" value="1,4-ALPHA-GLUCAN-BRANCHING ENZYME"/>
    <property type="match status" value="1"/>
</dbReference>
<accession>A0A1I2RCG4</accession>
<dbReference type="InterPro" id="IPR014756">
    <property type="entry name" value="Ig_E-set"/>
</dbReference>
<dbReference type="Pfam" id="PF00128">
    <property type="entry name" value="Alpha-amylase"/>
    <property type="match status" value="1"/>
</dbReference>
<evidence type="ECO:0000256" key="16">
    <source>
        <dbReference type="PIRSR" id="PIRSR006337-2"/>
    </source>
</evidence>